<keyword evidence="5" id="KW-1185">Reference proteome</keyword>
<feature type="coiled-coil region" evidence="2">
    <location>
        <begin position="112"/>
        <end position="273"/>
    </location>
</feature>
<keyword evidence="1 2" id="KW-0175">Coiled coil</keyword>
<accession>A0A0L0T4B9</accession>
<dbReference type="InterPro" id="IPR051149">
    <property type="entry name" value="Spindly/BICDR_Dynein_Adapter"/>
</dbReference>
<reference evidence="5" key="2">
    <citation type="submission" date="2009-11" db="EMBL/GenBank/DDBJ databases">
        <title>The Genome Sequence of Allomyces macrogynus strain ATCC 38327.</title>
        <authorList>
            <consortium name="The Broad Institute Genome Sequencing Platform"/>
            <person name="Russ C."/>
            <person name="Cuomo C."/>
            <person name="Shea T."/>
            <person name="Young S.K."/>
            <person name="Zeng Q."/>
            <person name="Koehrsen M."/>
            <person name="Haas B."/>
            <person name="Borodovsky M."/>
            <person name="Guigo R."/>
            <person name="Alvarado L."/>
            <person name="Berlin A."/>
            <person name="Borenstein D."/>
            <person name="Chen Z."/>
            <person name="Engels R."/>
            <person name="Freedman E."/>
            <person name="Gellesch M."/>
            <person name="Goldberg J."/>
            <person name="Griggs A."/>
            <person name="Gujja S."/>
            <person name="Heiman D."/>
            <person name="Hepburn T."/>
            <person name="Howarth C."/>
            <person name="Jen D."/>
            <person name="Larson L."/>
            <person name="Lewis B."/>
            <person name="Mehta T."/>
            <person name="Park D."/>
            <person name="Pearson M."/>
            <person name="Roberts A."/>
            <person name="Saif S."/>
            <person name="Shenoy N."/>
            <person name="Sisk P."/>
            <person name="Stolte C."/>
            <person name="Sykes S."/>
            <person name="Walk T."/>
            <person name="White J."/>
            <person name="Yandava C."/>
            <person name="Burger G."/>
            <person name="Gray M.W."/>
            <person name="Holland P.W.H."/>
            <person name="King N."/>
            <person name="Lang F.B.F."/>
            <person name="Roger A.J."/>
            <person name="Ruiz-Trillo I."/>
            <person name="Lander E."/>
            <person name="Nusbaum C."/>
        </authorList>
    </citation>
    <scope>NUCLEOTIDE SEQUENCE [LARGE SCALE GENOMIC DNA]</scope>
    <source>
        <strain evidence="5">ATCC 38327</strain>
    </source>
</reference>
<evidence type="ECO:0000313" key="5">
    <source>
        <dbReference type="Proteomes" id="UP000054350"/>
    </source>
</evidence>
<evidence type="ECO:0000256" key="1">
    <source>
        <dbReference type="ARBA" id="ARBA00023054"/>
    </source>
</evidence>
<sequence length="376" mass="40823">MLQQVTDSLDMSSLSSALAAVSTPADKRLQHLDEIDEQSLRDLVKDVFKQVAAKERDLVLAAQIGQSLLDKNNELQAALAAAQASHPTSSDDAENDESDSPRPAPAELPADYADLEAHNADLAGRIGDLERALRDLRNASRREVRHLAAEIASCKDRADAAEAKAAEVAVVKDRLAREKLELKVQLAKAQAAAAAAAAAAAEDEEAGAPEDAPVPVGLEDLEEELYALRDERDALSETNQEMATRLADALTKLDDMAQRYEAMERTLAEYTALQDSYKLQAAHITELSELVETQRRQLAPAAEGDEAEEHEVGTEVVEQHEGLFARLRHHRENADASNASLIAELERAWAKERGPQPPASGFSGLFEGVRSLLQLH</sequence>
<dbReference type="OrthoDB" id="9451547at2759"/>
<protein>
    <submittedName>
        <fullName evidence="4">Uncharacterized protein</fullName>
    </submittedName>
</protein>
<organism evidence="4 5">
    <name type="scientific">Allomyces macrogynus (strain ATCC 38327)</name>
    <name type="common">Allomyces javanicus var. macrogynus</name>
    <dbReference type="NCBI Taxonomy" id="578462"/>
    <lineage>
        <taxon>Eukaryota</taxon>
        <taxon>Fungi</taxon>
        <taxon>Fungi incertae sedis</taxon>
        <taxon>Blastocladiomycota</taxon>
        <taxon>Blastocladiomycetes</taxon>
        <taxon>Blastocladiales</taxon>
        <taxon>Blastocladiaceae</taxon>
        <taxon>Allomyces</taxon>
    </lineage>
</organism>
<proteinExistence type="predicted"/>
<reference evidence="4 5" key="1">
    <citation type="submission" date="2009-11" db="EMBL/GenBank/DDBJ databases">
        <title>Annotation of Allomyces macrogynus ATCC 38327.</title>
        <authorList>
            <consortium name="The Broad Institute Genome Sequencing Platform"/>
            <person name="Russ C."/>
            <person name="Cuomo C."/>
            <person name="Burger G."/>
            <person name="Gray M.W."/>
            <person name="Holland P.W.H."/>
            <person name="King N."/>
            <person name="Lang F.B.F."/>
            <person name="Roger A.J."/>
            <person name="Ruiz-Trillo I."/>
            <person name="Young S.K."/>
            <person name="Zeng Q."/>
            <person name="Gargeya S."/>
            <person name="Fitzgerald M."/>
            <person name="Haas B."/>
            <person name="Abouelleil A."/>
            <person name="Alvarado L."/>
            <person name="Arachchi H.M."/>
            <person name="Berlin A."/>
            <person name="Chapman S.B."/>
            <person name="Gearin G."/>
            <person name="Goldberg J."/>
            <person name="Griggs A."/>
            <person name="Gujja S."/>
            <person name="Hansen M."/>
            <person name="Heiman D."/>
            <person name="Howarth C."/>
            <person name="Larimer J."/>
            <person name="Lui A."/>
            <person name="MacDonald P.J.P."/>
            <person name="McCowen C."/>
            <person name="Montmayeur A."/>
            <person name="Murphy C."/>
            <person name="Neiman D."/>
            <person name="Pearson M."/>
            <person name="Priest M."/>
            <person name="Roberts A."/>
            <person name="Saif S."/>
            <person name="Shea T."/>
            <person name="Sisk P."/>
            <person name="Stolte C."/>
            <person name="Sykes S."/>
            <person name="Wortman J."/>
            <person name="Nusbaum C."/>
            <person name="Birren B."/>
        </authorList>
    </citation>
    <scope>NUCLEOTIDE SEQUENCE [LARGE SCALE GENOMIC DNA]</scope>
    <source>
        <strain evidence="4 5">ATCC 38327</strain>
    </source>
</reference>
<dbReference type="Proteomes" id="UP000054350">
    <property type="component" value="Unassembled WGS sequence"/>
</dbReference>
<dbReference type="VEuPathDB" id="FungiDB:AMAG_14218"/>
<feature type="region of interest" description="Disordered" evidence="3">
    <location>
        <begin position="79"/>
        <end position="108"/>
    </location>
</feature>
<dbReference type="EMBL" id="GG745361">
    <property type="protein sequence ID" value="KNE69663.1"/>
    <property type="molecule type" value="Genomic_DNA"/>
</dbReference>
<evidence type="ECO:0000313" key="4">
    <source>
        <dbReference type="EMBL" id="KNE69663.1"/>
    </source>
</evidence>
<dbReference type="AlphaFoldDB" id="A0A0L0T4B9"/>
<evidence type="ECO:0000256" key="2">
    <source>
        <dbReference type="SAM" id="Coils"/>
    </source>
</evidence>
<evidence type="ECO:0000256" key="3">
    <source>
        <dbReference type="SAM" id="MobiDB-lite"/>
    </source>
</evidence>
<dbReference type="PANTHER" id="PTHR32123">
    <property type="entry name" value="BICD FAMILY-LIKE CARGO ADAPTER"/>
    <property type="match status" value="1"/>
</dbReference>
<gene>
    <name evidence="4" type="ORF">AMAG_14218</name>
</gene>
<name>A0A0L0T4B9_ALLM3</name>
<dbReference type="PANTHER" id="PTHR32123:SF9">
    <property type="entry name" value="PROTEIN SPINDLY"/>
    <property type="match status" value="1"/>
</dbReference>